<evidence type="ECO:0000256" key="4">
    <source>
        <dbReference type="ARBA" id="ARBA00022989"/>
    </source>
</evidence>
<dbReference type="PANTHER" id="PTHR48071:SF18">
    <property type="entry name" value="DELETED IN MALIGNANT BRAIN TUMORS 1 PROTEIN-RELATED"/>
    <property type="match status" value="1"/>
</dbReference>
<keyword evidence="4 10" id="KW-1133">Transmembrane helix</keyword>
<feature type="disulfide bond" evidence="8">
    <location>
        <begin position="350"/>
        <end position="360"/>
    </location>
</feature>
<proteinExistence type="predicted"/>
<organism evidence="12 13">
    <name type="scientific">Gekko japonicus</name>
    <name type="common">Schlegel's Japanese gecko</name>
    <dbReference type="NCBI Taxonomy" id="146911"/>
    <lineage>
        <taxon>Eukaryota</taxon>
        <taxon>Metazoa</taxon>
        <taxon>Chordata</taxon>
        <taxon>Craniata</taxon>
        <taxon>Vertebrata</taxon>
        <taxon>Euteleostomi</taxon>
        <taxon>Lepidosauria</taxon>
        <taxon>Squamata</taxon>
        <taxon>Bifurcata</taxon>
        <taxon>Gekkota</taxon>
        <taxon>Gekkonidae</taxon>
        <taxon>Gekkoninae</taxon>
        <taxon>Gekko</taxon>
    </lineage>
</organism>
<feature type="compositionally biased region" description="Basic and acidic residues" evidence="9">
    <location>
        <begin position="153"/>
        <end position="177"/>
    </location>
</feature>
<evidence type="ECO:0000256" key="1">
    <source>
        <dbReference type="ARBA" id="ARBA00004606"/>
    </source>
</evidence>
<keyword evidence="3" id="KW-0735">Signal-anchor</keyword>
<name>A0ABM1JU48_GEKJA</name>
<keyword evidence="12" id="KW-1185">Reference proteome</keyword>
<accession>A0ABM1JU48</accession>
<evidence type="ECO:0000256" key="3">
    <source>
        <dbReference type="ARBA" id="ARBA00022968"/>
    </source>
</evidence>
<feature type="region of interest" description="Disordered" evidence="9">
    <location>
        <begin position="140"/>
        <end position="290"/>
    </location>
</feature>
<keyword evidence="6 8" id="KW-1015">Disulfide bond</keyword>
<feature type="domain" description="SRCR" evidence="11">
    <location>
        <begin position="286"/>
        <end position="381"/>
    </location>
</feature>
<protein>
    <submittedName>
        <fullName evidence="13">Macrophage receptor MARCO</fullName>
    </submittedName>
</protein>
<gene>
    <name evidence="13" type="primary">MARCO</name>
</gene>
<evidence type="ECO:0000259" key="11">
    <source>
        <dbReference type="PROSITE" id="PS50287"/>
    </source>
</evidence>
<dbReference type="PANTHER" id="PTHR48071">
    <property type="entry name" value="SRCR DOMAIN-CONTAINING PROTEIN"/>
    <property type="match status" value="1"/>
</dbReference>
<dbReference type="Pfam" id="PF01391">
    <property type="entry name" value="Collagen"/>
    <property type="match status" value="2"/>
</dbReference>
<dbReference type="Proteomes" id="UP000694871">
    <property type="component" value="Unplaced"/>
</dbReference>
<dbReference type="InterPro" id="IPR036772">
    <property type="entry name" value="SRCR-like_dom_sf"/>
</dbReference>
<keyword evidence="5 10" id="KW-0472">Membrane</keyword>
<sequence>MDNQACLNEDGLFSDSRTLTHTEKMKFASSEITAFEISEPKSQKKCSKSCTWIMVMVYLIMLTAGFGILAYTVHKIAKQLDDITEKWKNHCPNETEQVKTFGETSYQKAEGSWIRNLKDEIHTIKLSNQQLQLKIGNVTGAKGERGVPGIKGDQGKKGDKGEKGEPSLKGSKGDPGPKGENGNASHLVLTGPKGEPGTKGEIGEKGSQGSPGIQGKSGAKGDMGPEGPTGATGQKGDKGEHGNQGLPGLKGDQGGKGNKGDPGLPGEKGSKGSTGDPGRKARSPNIRIAGGSNRGRVEILHNGQWGTICDDSWDQSDGTVVCRMMGYTGRAIVFTATAGTGTIWLDEVNCSGTESSIELCSKSDWGVHNCNHNEDAGVECS</sequence>
<keyword evidence="7 13" id="KW-0675">Receptor</keyword>
<dbReference type="GeneID" id="107108938"/>
<evidence type="ECO:0000256" key="2">
    <source>
        <dbReference type="ARBA" id="ARBA00022692"/>
    </source>
</evidence>
<feature type="transmembrane region" description="Helical" evidence="10">
    <location>
        <begin position="51"/>
        <end position="73"/>
    </location>
</feature>
<evidence type="ECO:0000256" key="9">
    <source>
        <dbReference type="SAM" id="MobiDB-lite"/>
    </source>
</evidence>
<reference evidence="13" key="1">
    <citation type="submission" date="2025-08" db="UniProtKB">
        <authorList>
            <consortium name="RefSeq"/>
        </authorList>
    </citation>
    <scope>IDENTIFICATION</scope>
</reference>
<dbReference type="SUPFAM" id="SSF56487">
    <property type="entry name" value="SRCR-like"/>
    <property type="match status" value="1"/>
</dbReference>
<dbReference type="RefSeq" id="XP_015264985.1">
    <property type="nucleotide sequence ID" value="XM_015409499.1"/>
</dbReference>
<dbReference type="InterPro" id="IPR001190">
    <property type="entry name" value="SRCR"/>
</dbReference>
<evidence type="ECO:0000256" key="10">
    <source>
        <dbReference type="SAM" id="Phobius"/>
    </source>
</evidence>
<evidence type="ECO:0000313" key="13">
    <source>
        <dbReference type="RefSeq" id="XP_015264985.1"/>
    </source>
</evidence>
<dbReference type="SMART" id="SM00202">
    <property type="entry name" value="SR"/>
    <property type="match status" value="1"/>
</dbReference>
<evidence type="ECO:0000256" key="8">
    <source>
        <dbReference type="PROSITE-ProRule" id="PRU00196"/>
    </source>
</evidence>
<dbReference type="PRINTS" id="PR00258">
    <property type="entry name" value="SPERACTRCPTR"/>
</dbReference>
<dbReference type="PROSITE" id="PS50287">
    <property type="entry name" value="SRCR_2"/>
    <property type="match status" value="1"/>
</dbReference>
<evidence type="ECO:0000256" key="6">
    <source>
        <dbReference type="ARBA" id="ARBA00023157"/>
    </source>
</evidence>
<evidence type="ECO:0000256" key="5">
    <source>
        <dbReference type="ARBA" id="ARBA00023136"/>
    </source>
</evidence>
<dbReference type="Pfam" id="PF00530">
    <property type="entry name" value="SRCR"/>
    <property type="match status" value="1"/>
</dbReference>
<evidence type="ECO:0000256" key="7">
    <source>
        <dbReference type="ARBA" id="ARBA00023170"/>
    </source>
</evidence>
<dbReference type="InterPro" id="IPR008160">
    <property type="entry name" value="Collagen"/>
</dbReference>
<comment type="caution">
    <text evidence="8">Lacks conserved residue(s) required for the propagation of feature annotation.</text>
</comment>
<evidence type="ECO:0000313" key="12">
    <source>
        <dbReference type="Proteomes" id="UP000694871"/>
    </source>
</evidence>
<keyword evidence="2 10" id="KW-0812">Transmembrane</keyword>
<comment type="subcellular location">
    <subcellularLocation>
        <location evidence="1">Membrane</location>
        <topology evidence="1">Single-pass type II membrane protein</topology>
    </subcellularLocation>
</comment>
<dbReference type="Gene3D" id="3.10.250.10">
    <property type="entry name" value="SRCR-like domain"/>
    <property type="match status" value="1"/>
</dbReference>